<protein>
    <submittedName>
        <fullName evidence="1">Zinc/iron-chelating domain-containing protein</fullName>
    </submittedName>
</protein>
<dbReference type="EMBL" id="AP027151">
    <property type="protein sequence ID" value="BDV41876.1"/>
    <property type="molecule type" value="Genomic_DNA"/>
</dbReference>
<evidence type="ECO:0000313" key="1">
    <source>
        <dbReference type="EMBL" id="BDV41876.1"/>
    </source>
</evidence>
<gene>
    <name evidence="1" type="ORF">GURASL_07990</name>
</gene>
<proteinExistence type="predicted"/>
<dbReference type="InterPro" id="IPR005358">
    <property type="entry name" value="Puta_zinc/iron-chelating_dom"/>
</dbReference>
<dbReference type="Proteomes" id="UP001317705">
    <property type="component" value="Chromosome"/>
</dbReference>
<evidence type="ECO:0000313" key="2">
    <source>
        <dbReference type="Proteomes" id="UP001317705"/>
    </source>
</evidence>
<sequence length="230" mass="24774">MPSNDFDFAAYTAEITAMTLSGLARAVGAPAIGETMARLAEQAETVLVTNMTAETTELTACGPGCSACCRVNVTVLIPEAIAIARYLTADLPAAEVAPLHRQVEETARAVRWLDDDERIRADIPCPFLDRRGWCTIHQVRPLTCRAITSTDSQRCSEALAAQAAGDYAPLLANLFQKFLVEQTFRGIAAGLAQRGLDDTGRELTRSVGRFLASPELATDFLAGQRIAFPD</sequence>
<dbReference type="Pfam" id="PF03692">
    <property type="entry name" value="CxxCxxCC"/>
    <property type="match status" value="1"/>
</dbReference>
<reference evidence="1 2" key="1">
    <citation type="submission" date="2022-12" db="EMBL/GenBank/DDBJ databases">
        <title>Polyphasic characterization of Geotalea uranireducens NIT-SL11 newly isolated from a complex of sewage sludge and microbially reduced graphene oxide.</title>
        <authorList>
            <person name="Xie L."/>
            <person name="Yoshida N."/>
            <person name="Meng L."/>
        </authorList>
    </citation>
    <scope>NUCLEOTIDE SEQUENCE [LARGE SCALE GENOMIC DNA]</scope>
    <source>
        <strain evidence="1 2">NIT-SL11</strain>
    </source>
</reference>
<name>A0ABN6VSS2_9BACT</name>
<dbReference type="RefSeq" id="WP_282001986.1">
    <property type="nucleotide sequence ID" value="NZ_AP027151.1"/>
</dbReference>
<accession>A0ABN6VSS2</accession>
<organism evidence="1 2">
    <name type="scientific">Geotalea uraniireducens</name>
    <dbReference type="NCBI Taxonomy" id="351604"/>
    <lineage>
        <taxon>Bacteria</taxon>
        <taxon>Pseudomonadati</taxon>
        <taxon>Thermodesulfobacteriota</taxon>
        <taxon>Desulfuromonadia</taxon>
        <taxon>Geobacterales</taxon>
        <taxon>Geobacteraceae</taxon>
        <taxon>Geotalea</taxon>
    </lineage>
</organism>
<keyword evidence="2" id="KW-1185">Reference proteome</keyword>